<accession>A0A9P3H7B3</accession>
<comment type="caution">
    <text evidence="1">The sequence shown here is derived from an EMBL/GenBank/DDBJ whole genome shotgun (WGS) entry which is preliminary data.</text>
</comment>
<dbReference type="Proteomes" id="UP000827284">
    <property type="component" value="Unassembled WGS sequence"/>
</dbReference>
<sequence>MDNPQALPGGSMEKAISLPEVLACIFSWLRDERQTMRSLRLVSKQFMAAANQFFRIHLTADYAIEHNCIQEAPSIIGGLTLTFPRIITEEADKLSRRLGLEPQDNIVSLDFCSTVARKCTRLEKVKIALEGPQSEEISQLLSCLFSQNPQTAAVFRIKTLEFIFGFKFIESVLPDIRNNLPDSCTGLLSTSDYTPTKSPFSGLERLKLNKRYSVEVPPLYRVLQLKICPEIAAATSFLGPVYWNRMEREARLSTASSIAKPSMTLRVFDIGNSLVDVGALYELKEQAPMLEEVSALTVCDKSDAAMDDEAFLRNSARPPQSLRLKKLSLLTTEDRQAKQLLFRLLDPSILESYVSNFIYDHRNSRPARGNLIASSRILNEIMDGLHVDPISGNIQEGFFREFGFSSHDSAMERVDWLQELQSNPRLHRLERLCLPLTVNSFLEIFDSPTPPSTITLESNMNPTMTMTTTATPATTEGKEEPPKQPLLPFPACSSLHSLRLGGYGTNEKVKGGQRFADYLTRNLSRLKHLDINTGSFVDFTFFNAIAPPAIQPPANPIPPSLSQVNDQMDLGDGAHNQETDHHRHRNNINHENSGLYRLESLTMSLEYVSQSEFDGLPKSERVMELLERRDEILDRHPTFGSEDEEYGDYQAIENELQMERQRMLLEARPIQIHEDLIEQFLSTLSRFQRRKASWSIDEEAGFVDPGAGPGGVQVEGLKQVTLHLKGMPEVFVEKLKALVTLQFPELDFKLSSGIHHIERQ</sequence>
<reference evidence="1" key="1">
    <citation type="submission" date="2021-11" db="EMBL/GenBank/DDBJ databases">
        <authorList>
            <person name="Herlambang A."/>
            <person name="Guo Y."/>
            <person name="Takashima Y."/>
            <person name="Nishizawa T."/>
        </authorList>
    </citation>
    <scope>NUCLEOTIDE SEQUENCE</scope>
    <source>
        <strain evidence="1">E1425</strain>
    </source>
</reference>
<dbReference type="EMBL" id="BQFW01000005">
    <property type="protein sequence ID" value="GJJ71389.1"/>
    <property type="molecule type" value="Genomic_DNA"/>
</dbReference>
<reference evidence="1" key="2">
    <citation type="journal article" date="2022" name="Microbiol. Resour. Announc.">
        <title>Whole-Genome Sequence of Entomortierella parvispora E1425, a Mucoromycotan Fungus Associated with Burkholderiaceae-Related Endosymbiotic Bacteria.</title>
        <authorList>
            <person name="Herlambang A."/>
            <person name="Guo Y."/>
            <person name="Takashima Y."/>
            <person name="Narisawa K."/>
            <person name="Ohta H."/>
            <person name="Nishizawa T."/>
        </authorList>
    </citation>
    <scope>NUCLEOTIDE SEQUENCE</scope>
    <source>
        <strain evidence="1">E1425</strain>
    </source>
</reference>
<name>A0A9P3H7B3_9FUNG</name>
<organism evidence="1 2">
    <name type="scientific">Entomortierella parvispora</name>
    <dbReference type="NCBI Taxonomy" id="205924"/>
    <lineage>
        <taxon>Eukaryota</taxon>
        <taxon>Fungi</taxon>
        <taxon>Fungi incertae sedis</taxon>
        <taxon>Mucoromycota</taxon>
        <taxon>Mortierellomycotina</taxon>
        <taxon>Mortierellomycetes</taxon>
        <taxon>Mortierellales</taxon>
        <taxon>Mortierellaceae</taxon>
        <taxon>Entomortierella</taxon>
    </lineage>
</organism>
<evidence type="ECO:0000313" key="1">
    <source>
        <dbReference type="EMBL" id="GJJ71389.1"/>
    </source>
</evidence>
<proteinExistence type="predicted"/>
<protein>
    <submittedName>
        <fullName evidence="1">Uncharacterized protein</fullName>
    </submittedName>
</protein>
<dbReference type="AlphaFoldDB" id="A0A9P3H7B3"/>
<evidence type="ECO:0000313" key="2">
    <source>
        <dbReference type="Proteomes" id="UP000827284"/>
    </source>
</evidence>
<gene>
    <name evidence="1" type="ORF">EMPS_03739</name>
</gene>
<keyword evidence="2" id="KW-1185">Reference proteome</keyword>